<comment type="caution">
    <text evidence="1">The sequence shown here is derived from an EMBL/GenBank/DDBJ whole genome shotgun (WGS) entry which is preliminary data.</text>
</comment>
<dbReference type="InterPro" id="IPR044974">
    <property type="entry name" value="Disease_R_plants"/>
</dbReference>
<accession>A0ABD2ZLX3</accession>
<sequence length="272" mass="31366">MGGVKTCRMYDLLHEFCLAKAKDENFLLLIRGHDKFLDFDEPDNLHRLCIHCQPKHFMKSRLFCSRIRSILFFSCGPRSHKILNNLSFIYHLKLLRVLDLDQISLGINFPSEIVILVQLRYLAILGGVKDIPSLIGNLSNLETFLVTMDYYGFGKFLLPDSLLIMQRLRHLHVRGALIDLSLAKDSSSTYNLYTFSTPKLYLGKRMENMMRKFPNICNLKCSLLESEEFSGDSKKIVAMYFLSQLESLKLLLGNVTGHHLEFRLPLNLKSSQ</sequence>
<evidence type="ECO:0000313" key="2">
    <source>
        <dbReference type="Proteomes" id="UP001630127"/>
    </source>
</evidence>
<dbReference type="GO" id="GO:0005737">
    <property type="term" value="C:cytoplasm"/>
    <property type="evidence" value="ECO:0007669"/>
    <property type="project" value="UniProtKB-SubCell"/>
</dbReference>
<keyword evidence="2" id="KW-1185">Reference proteome</keyword>
<name>A0ABD2ZLX3_9GENT</name>
<dbReference type="Proteomes" id="UP001630127">
    <property type="component" value="Unassembled WGS sequence"/>
</dbReference>
<dbReference type="PANTHER" id="PTHR23155">
    <property type="entry name" value="DISEASE RESISTANCE PROTEIN RP"/>
    <property type="match status" value="1"/>
</dbReference>
<dbReference type="EMBL" id="JBJUIK010000009">
    <property type="protein sequence ID" value="KAL3518718.1"/>
    <property type="molecule type" value="Genomic_DNA"/>
</dbReference>
<dbReference type="Gene3D" id="3.80.10.10">
    <property type="entry name" value="Ribonuclease Inhibitor"/>
    <property type="match status" value="1"/>
</dbReference>
<dbReference type="SUPFAM" id="SSF52058">
    <property type="entry name" value="L domain-like"/>
    <property type="match status" value="1"/>
</dbReference>
<evidence type="ECO:0000313" key="1">
    <source>
        <dbReference type="EMBL" id="KAL3518718.1"/>
    </source>
</evidence>
<organism evidence="1 2">
    <name type="scientific">Cinchona calisaya</name>
    <dbReference type="NCBI Taxonomy" id="153742"/>
    <lineage>
        <taxon>Eukaryota</taxon>
        <taxon>Viridiplantae</taxon>
        <taxon>Streptophyta</taxon>
        <taxon>Embryophyta</taxon>
        <taxon>Tracheophyta</taxon>
        <taxon>Spermatophyta</taxon>
        <taxon>Magnoliopsida</taxon>
        <taxon>eudicotyledons</taxon>
        <taxon>Gunneridae</taxon>
        <taxon>Pentapetalae</taxon>
        <taxon>asterids</taxon>
        <taxon>lamiids</taxon>
        <taxon>Gentianales</taxon>
        <taxon>Rubiaceae</taxon>
        <taxon>Cinchonoideae</taxon>
        <taxon>Cinchoneae</taxon>
        <taxon>Cinchona</taxon>
    </lineage>
</organism>
<dbReference type="PANTHER" id="PTHR23155:SF1152">
    <property type="entry name" value="AAA+ ATPASE DOMAIN-CONTAINING PROTEIN"/>
    <property type="match status" value="1"/>
</dbReference>
<dbReference type="InterPro" id="IPR032675">
    <property type="entry name" value="LRR_dom_sf"/>
</dbReference>
<reference evidence="1 2" key="1">
    <citation type="submission" date="2024-11" db="EMBL/GenBank/DDBJ databases">
        <title>A near-complete genome assembly of Cinchona calisaya.</title>
        <authorList>
            <person name="Lian D.C."/>
            <person name="Zhao X.W."/>
            <person name="Wei L."/>
        </authorList>
    </citation>
    <scope>NUCLEOTIDE SEQUENCE [LARGE SCALE GENOMIC DNA]</scope>
    <source>
        <tissue evidence="1">Nenye</tissue>
    </source>
</reference>
<protein>
    <submittedName>
        <fullName evidence="1">Uncharacterized protein</fullName>
    </submittedName>
</protein>
<dbReference type="AlphaFoldDB" id="A0ABD2ZLX3"/>
<gene>
    <name evidence="1" type="ORF">ACH5RR_021307</name>
</gene>
<proteinExistence type="predicted"/>